<feature type="compositionally biased region" description="Low complexity" evidence="1">
    <location>
        <begin position="285"/>
        <end position="296"/>
    </location>
</feature>
<feature type="region of interest" description="Disordered" evidence="1">
    <location>
        <begin position="384"/>
        <end position="430"/>
    </location>
</feature>
<dbReference type="GeneID" id="87912807"/>
<feature type="domain" description="J" evidence="2">
    <location>
        <begin position="9"/>
        <end position="74"/>
    </location>
</feature>
<dbReference type="InterPro" id="IPR018253">
    <property type="entry name" value="DnaJ_domain_CS"/>
</dbReference>
<organism evidence="3 4">
    <name type="scientific">Podospora pseudocomata</name>
    <dbReference type="NCBI Taxonomy" id="2093779"/>
    <lineage>
        <taxon>Eukaryota</taxon>
        <taxon>Fungi</taxon>
        <taxon>Dikarya</taxon>
        <taxon>Ascomycota</taxon>
        <taxon>Pezizomycotina</taxon>
        <taxon>Sordariomycetes</taxon>
        <taxon>Sordariomycetidae</taxon>
        <taxon>Sordariales</taxon>
        <taxon>Podosporaceae</taxon>
        <taxon>Podospora</taxon>
    </lineage>
</organism>
<dbReference type="Gene3D" id="1.10.287.110">
    <property type="entry name" value="DnaJ domain"/>
    <property type="match status" value="1"/>
</dbReference>
<dbReference type="PANTHER" id="PTHR43948">
    <property type="entry name" value="DNAJ HOMOLOG SUBFAMILY B"/>
    <property type="match status" value="1"/>
</dbReference>
<feature type="compositionally biased region" description="Pro residues" evidence="1">
    <location>
        <begin position="263"/>
        <end position="273"/>
    </location>
</feature>
<dbReference type="PROSITE" id="PS00636">
    <property type="entry name" value="DNAJ_1"/>
    <property type="match status" value="1"/>
</dbReference>
<dbReference type="Proteomes" id="UP001323405">
    <property type="component" value="Unassembled WGS sequence"/>
</dbReference>
<comment type="caution">
    <text evidence="3">The sequence shown here is derived from an EMBL/GenBank/DDBJ whole genome shotgun (WGS) entry which is preliminary data.</text>
</comment>
<sequence>MSSPNKRLQHYNMLGVRPDATSADVKKAYHRMARLRHPDKHGNSAAATADFQELQQAYEILSDPKARHTYDQTIATKLSRTEQARRRYAELLERVQRDSARVQHTVDYKRRLFEAFTFRLKQKQRAYDVAQRRIIDAKAFVVISDDDSDEPAQPPQSDTQHASTDEMPPQTVQDLALAKQDHQKATADMRDAETNWKRLKEEVDVLLDKVWSSEKECAELEKEHNPRWQDSQTAQIPSQLSFHGGPQTMSQGRPSQYEASQYPPNPSPTTPPPRSHRQRSSEALPTFSPRPSYSSTRPPPDQEQHYQRARSFSFHGSNFRHPPPPQPPWQHHQRPMATPHPFGAMETEIKILRTFLAEKNRIVNSLLQKNLALEDEVQRLRRMLDQANNSPVHKSGDVEPTTRKKRGRPRNDTRDSANTDGRGPKAARTG</sequence>
<dbReference type="InterPro" id="IPR036869">
    <property type="entry name" value="J_dom_sf"/>
</dbReference>
<evidence type="ECO:0000313" key="4">
    <source>
        <dbReference type="Proteomes" id="UP001323405"/>
    </source>
</evidence>
<dbReference type="RefSeq" id="XP_062740017.1">
    <property type="nucleotide sequence ID" value="XM_062892900.1"/>
</dbReference>
<proteinExistence type="predicted"/>
<feature type="region of interest" description="Disordered" evidence="1">
    <location>
        <begin position="145"/>
        <end position="169"/>
    </location>
</feature>
<gene>
    <name evidence="3" type="ORF">QC762_700419</name>
</gene>
<accession>A0ABR0G5Q4</accession>
<dbReference type="EMBL" id="JAFFHA010000009">
    <property type="protein sequence ID" value="KAK4651042.1"/>
    <property type="molecule type" value="Genomic_DNA"/>
</dbReference>
<dbReference type="SUPFAM" id="SSF46565">
    <property type="entry name" value="Chaperone J-domain"/>
    <property type="match status" value="1"/>
</dbReference>
<feature type="compositionally biased region" description="Polar residues" evidence="1">
    <location>
        <begin position="228"/>
        <end position="259"/>
    </location>
</feature>
<dbReference type="PANTHER" id="PTHR43948:SF10">
    <property type="entry name" value="MRJ, ISOFORM E"/>
    <property type="match status" value="1"/>
</dbReference>
<feature type="region of interest" description="Disordered" evidence="1">
    <location>
        <begin position="221"/>
        <end position="339"/>
    </location>
</feature>
<evidence type="ECO:0000259" key="2">
    <source>
        <dbReference type="PROSITE" id="PS50076"/>
    </source>
</evidence>
<evidence type="ECO:0000313" key="3">
    <source>
        <dbReference type="EMBL" id="KAK4651042.1"/>
    </source>
</evidence>
<dbReference type="CDD" id="cd06257">
    <property type="entry name" value="DnaJ"/>
    <property type="match status" value="1"/>
</dbReference>
<evidence type="ECO:0000256" key="1">
    <source>
        <dbReference type="SAM" id="MobiDB-lite"/>
    </source>
</evidence>
<dbReference type="PRINTS" id="PR00625">
    <property type="entry name" value="JDOMAIN"/>
</dbReference>
<dbReference type="InterPro" id="IPR001623">
    <property type="entry name" value="DnaJ_domain"/>
</dbReference>
<dbReference type="SMART" id="SM00271">
    <property type="entry name" value="DnaJ"/>
    <property type="match status" value="1"/>
</dbReference>
<keyword evidence="4" id="KW-1185">Reference proteome</keyword>
<name>A0ABR0G5Q4_9PEZI</name>
<protein>
    <recommendedName>
        <fullName evidence="2">J domain-containing protein</fullName>
    </recommendedName>
</protein>
<reference evidence="3 4" key="1">
    <citation type="journal article" date="2023" name="bioRxiv">
        <title>High-quality genome assemblies of four members of thePodospora anserinaspecies complex.</title>
        <authorList>
            <person name="Ament-Velasquez S.L."/>
            <person name="Vogan A.A."/>
            <person name="Wallerman O."/>
            <person name="Hartmann F."/>
            <person name="Gautier V."/>
            <person name="Silar P."/>
            <person name="Giraud T."/>
            <person name="Johannesson H."/>
        </authorList>
    </citation>
    <scope>NUCLEOTIDE SEQUENCE [LARGE SCALE GENOMIC DNA]</scope>
    <source>
        <strain evidence="3 4">CBS 415.72m</strain>
    </source>
</reference>
<dbReference type="PROSITE" id="PS50076">
    <property type="entry name" value="DNAJ_2"/>
    <property type="match status" value="1"/>
</dbReference>
<dbReference type="Pfam" id="PF00226">
    <property type="entry name" value="DnaJ"/>
    <property type="match status" value="1"/>
</dbReference>